<dbReference type="SUPFAM" id="SSF56935">
    <property type="entry name" value="Porins"/>
    <property type="match status" value="1"/>
</dbReference>
<feature type="non-terminal residue" evidence="1">
    <location>
        <position position="121"/>
    </location>
</feature>
<dbReference type="EMBL" id="DRTD01000538">
    <property type="protein sequence ID" value="HHE55565.1"/>
    <property type="molecule type" value="Genomic_DNA"/>
</dbReference>
<protein>
    <recommendedName>
        <fullName evidence="2">TonB-dependent receptor</fullName>
    </recommendedName>
</protein>
<gene>
    <name evidence="1" type="ORF">ENL21_07265</name>
</gene>
<evidence type="ECO:0008006" key="2">
    <source>
        <dbReference type="Google" id="ProtNLM"/>
    </source>
</evidence>
<evidence type="ECO:0000313" key="1">
    <source>
        <dbReference type="EMBL" id="HHE55565.1"/>
    </source>
</evidence>
<reference evidence="1" key="1">
    <citation type="journal article" date="2020" name="mSystems">
        <title>Genome- and Community-Level Interaction Insights into Carbon Utilization and Element Cycling Functions of Hydrothermarchaeota in Hydrothermal Sediment.</title>
        <authorList>
            <person name="Zhou Z."/>
            <person name="Liu Y."/>
            <person name="Xu W."/>
            <person name="Pan J."/>
            <person name="Luo Z.H."/>
            <person name="Li M."/>
        </authorList>
    </citation>
    <scope>NUCLEOTIDE SEQUENCE [LARGE SCALE GENOMIC DNA]</scope>
    <source>
        <strain evidence="1">HyVt-76</strain>
    </source>
</reference>
<dbReference type="AlphaFoldDB" id="A0A7V5H4X7"/>
<accession>A0A7V5H4X7</accession>
<organism evidence="1">
    <name type="scientific">Caldithrix abyssi</name>
    <dbReference type="NCBI Taxonomy" id="187145"/>
    <lineage>
        <taxon>Bacteria</taxon>
        <taxon>Pseudomonadati</taxon>
        <taxon>Calditrichota</taxon>
        <taxon>Calditrichia</taxon>
        <taxon>Calditrichales</taxon>
        <taxon>Calditrichaceae</taxon>
        <taxon>Caldithrix</taxon>
    </lineage>
</organism>
<comment type="caution">
    <text evidence="1">The sequence shown here is derived from an EMBL/GenBank/DDBJ whole genome shotgun (WGS) entry which is preliminary data.</text>
</comment>
<sequence length="121" mass="13384">MPLSNLPSVSLTYINYNRKNDITADDSLYIPEDNATQSIGLSGSYQFNAGVIKNTLSASVNRFLRDDAYKISQSQFNLFSVGLKNQFPNGLVSRFSYAKSASEYGALDVKTTNDITRYAFG</sequence>
<proteinExistence type="predicted"/>
<dbReference type="Proteomes" id="UP000886111">
    <property type="component" value="Unassembled WGS sequence"/>
</dbReference>
<name>A0A7V5H4X7_CALAY</name>